<dbReference type="Pfam" id="PF00753">
    <property type="entry name" value="Lactamase_B"/>
    <property type="match status" value="1"/>
</dbReference>
<dbReference type="RefSeq" id="WP_394315411.1">
    <property type="nucleotide sequence ID" value="NZ_JBHGPK010000045.1"/>
</dbReference>
<evidence type="ECO:0000259" key="2">
    <source>
        <dbReference type="Pfam" id="PF00753"/>
    </source>
</evidence>
<feature type="region of interest" description="Disordered" evidence="1">
    <location>
        <begin position="325"/>
        <end position="358"/>
    </location>
</feature>
<evidence type="ECO:0000256" key="1">
    <source>
        <dbReference type="SAM" id="MobiDB-lite"/>
    </source>
</evidence>
<sequence>MSDFFEIDFLDVETKKSGDAICIRYQQGDTVTIHVVDGGYQSTSDKIISHLDTHYGKDCIIDHVVVTHNDGDHTGGLIKILEERDVRNLWMLRPWIFADELIQHFPTYSSVNYLRGRLRSAYGNLATLEDIAIEREIPIRDAFRGTAIGAFRVMAPTKELFLRMVTESEKTPVTAKDESLFSPIFKSLLEAASKLKSAIWGEEYFPKSGSSSENEMSIVQYAYLNDRKILLTGDTGRDGLAEAISYAPFIGLNLPGLDYFQVPHHGGRHNVNTEVLDALLGPRLAVQPAPGSGNFTTVISSAKADEDHPRKSVVRAMIHRGGKVYTTEGQGIQVNQNAPKREGWSSAPSEPYPTEQEE</sequence>
<comment type="caution">
    <text evidence="3">The sequence shown here is derived from an EMBL/GenBank/DDBJ whole genome shotgun (WGS) entry which is preliminary data.</text>
</comment>
<feature type="domain" description="Metallo-beta-lactamase" evidence="2">
    <location>
        <begin position="35"/>
        <end position="88"/>
    </location>
</feature>
<name>A0ABV6ZRL6_9HYPH</name>
<dbReference type="InterPro" id="IPR001279">
    <property type="entry name" value="Metallo-B-lactamas"/>
</dbReference>
<proteinExistence type="predicted"/>
<gene>
    <name evidence="3" type="ORF">ACETRX_34685</name>
</gene>
<protein>
    <submittedName>
        <fullName evidence="3">ComEC/Rec2 family competence protein</fullName>
    </submittedName>
</protein>
<dbReference type="SUPFAM" id="SSF56281">
    <property type="entry name" value="Metallo-hydrolase/oxidoreductase"/>
    <property type="match status" value="1"/>
</dbReference>
<dbReference type="PANTHER" id="PTHR30619:SF1">
    <property type="entry name" value="RECOMBINATION PROTEIN 2"/>
    <property type="match status" value="1"/>
</dbReference>
<accession>A0ABV6ZRL6</accession>
<feature type="compositionally biased region" description="Polar residues" evidence="1">
    <location>
        <begin position="327"/>
        <end position="338"/>
    </location>
</feature>
<dbReference type="InterPro" id="IPR036866">
    <property type="entry name" value="RibonucZ/Hydroxyglut_hydro"/>
</dbReference>
<dbReference type="InterPro" id="IPR052159">
    <property type="entry name" value="Competence_DNA_uptake"/>
</dbReference>
<reference evidence="3 4" key="1">
    <citation type="submission" date="2024-09" db="EMBL/GenBank/DDBJ databases">
        <title>Description of Labrys sedimenti sp. nov., isolated from a diclofenac-degrading enrichment culture, and genome-based reclassification of Labrys portucalensis as a later heterotypic synonym of Labrys neptuniae.</title>
        <authorList>
            <person name="Tancsics A."/>
            <person name="Csepanyi A."/>
        </authorList>
    </citation>
    <scope>NUCLEOTIDE SEQUENCE [LARGE SCALE GENOMIC DNA]</scope>
    <source>
        <strain evidence="3 4">LMG 23412</strain>
    </source>
</reference>
<evidence type="ECO:0000313" key="3">
    <source>
        <dbReference type="EMBL" id="MFC2254801.1"/>
    </source>
</evidence>
<dbReference type="Proteomes" id="UP001595190">
    <property type="component" value="Unassembled WGS sequence"/>
</dbReference>
<evidence type="ECO:0000313" key="4">
    <source>
        <dbReference type="Proteomes" id="UP001595190"/>
    </source>
</evidence>
<organism evidence="3 4">
    <name type="scientific">Labrys neptuniae</name>
    <dbReference type="NCBI Taxonomy" id="376174"/>
    <lineage>
        <taxon>Bacteria</taxon>
        <taxon>Pseudomonadati</taxon>
        <taxon>Pseudomonadota</taxon>
        <taxon>Alphaproteobacteria</taxon>
        <taxon>Hyphomicrobiales</taxon>
        <taxon>Xanthobacteraceae</taxon>
        <taxon>Labrys</taxon>
    </lineage>
</organism>
<dbReference type="PANTHER" id="PTHR30619">
    <property type="entry name" value="DNA INTERNALIZATION/COMPETENCE PROTEIN COMEC/REC2"/>
    <property type="match status" value="1"/>
</dbReference>
<dbReference type="Gene3D" id="3.60.15.10">
    <property type="entry name" value="Ribonuclease Z/Hydroxyacylglutathione hydrolase-like"/>
    <property type="match status" value="1"/>
</dbReference>
<dbReference type="EMBL" id="JBHGPK010000045">
    <property type="protein sequence ID" value="MFC2254801.1"/>
    <property type="molecule type" value="Genomic_DNA"/>
</dbReference>